<gene>
    <name evidence="2" type="primary">fabA</name>
    <name evidence="2" type="ORF">GCM10007876_11750</name>
</gene>
<proteinExistence type="predicted"/>
<sequence length="182" mass="20001">MLQAVIPQERFNKEVISKDSLTKEDLSASILTQTSDALGDIKMMLPQGEMQLLDRVVHLSKDGGNYGRGEVIAEFDIHPDLWFFKCHFPGDPIMPGCLGIDALWQTLGVYLAWQGHSGKCRALGVSDVKFGGEILPDTKVVQFHVHVKRIIQRGMTLAIGDGVVLADGQEIYSAKNLKAALI</sequence>
<evidence type="ECO:0000313" key="3">
    <source>
        <dbReference type="Proteomes" id="UP001161389"/>
    </source>
</evidence>
<protein>
    <submittedName>
        <fullName evidence="2">3-hydroxydecanoyl-[acyl-carrier-protein] dehydratase</fullName>
    </submittedName>
</protein>
<dbReference type="EMBL" id="BSNM01000008">
    <property type="protein sequence ID" value="GLQ30696.1"/>
    <property type="molecule type" value="Genomic_DNA"/>
</dbReference>
<dbReference type="InterPro" id="IPR013114">
    <property type="entry name" value="FabA_FabZ"/>
</dbReference>
<keyword evidence="1" id="KW-0456">Lyase</keyword>
<dbReference type="Pfam" id="PF07977">
    <property type="entry name" value="FabA"/>
    <property type="match status" value="1"/>
</dbReference>
<dbReference type="PANTHER" id="PTHR30272">
    <property type="entry name" value="3-HYDROXYACYL-[ACYL-CARRIER-PROTEIN] DEHYDRATASE"/>
    <property type="match status" value="1"/>
</dbReference>
<name>A0AA37S8V9_9GAMM</name>
<dbReference type="Proteomes" id="UP001161389">
    <property type="component" value="Unassembled WGS sequence"/>
</dbReference>
<reference evidence="2" key="1">
    <citation type="journal article" date="2014" name="Int. J. Syst. Evol. Microbiol.">
        <title>Complete genome sequence of Corynebacterium casei LMG S-19264T (=DSM 44701T), isolated from a smear-ripened cheese.</title>
        <authorList>
            <consortium name="US DOE Joint Genome Institute (JGI-PGF)"/>
            <person name="Walter F."/>
            <person name="Albersmeier A."/>
            <person name="Kalinowski J."/>
            <person name="Ruckert C."/>
        </authorList>
    </citation>
    <scope>NUCLEOTIDE SEQUENCE</scope>
    <source>
        <strain evidence="2">NBRC 110071</strain>
    </source>
</reference>
<evidence type="ECO:0000313" key="2">
    <source>
        <dbReference type="EMBL" id="GLQ30696.1"/>
    </source>
</evidence>
<accession>A0AA37S8V9</accession>
<dbReference type="SUPFAM" id="SSF54637">
    <property type="entry name" value="Thioesterase/thiol ester dehydrase-isomerase"/>
    <property type="match status" value="1"/>
</dbReference>
<dbReference type="NCBIfam" id="NF003509">
    <property type="entry name" value="PRK05174.1"/>
    <property type="match status" value="1"/>
</dbReference>
<dbReference type="Gene3D" id="3.10.129.10">
    <property type="entry name" value="Hotdog Thioesterase"/>
    <property type="match status" value="1"/>
</dbReference>
<reference evidence="2" key="2">
    <citation type="submission" date="2023-01" db="EMBL/GenBank/DDBJ databases">
        <title>Draft genome sequence of Litoribrevibacter albus strain NBRC 110071.</title>
        <authorList>
            <person name="Sun Q."/>
            <person name="Mori K."/>
        </authorList>
    </citation>
    <scope>NUCLEOTIDE SEQUENCE</scope>
    <source>
        <strain evidence="2">NBRC 110071</strain>
    </source>
</reference>
<dbReference type="RefSeq" id="WP_284379918.1">
    <property type="nucleotide sequence ID" value="NZ_BSNM01000008.1"/>
</dbReference>
<comment type="caution">
    <text evidence="2">The sequence shown here is derived from an EMBL/GenBank/DDBJ whole genome shotgun (WGS) entry which is preliminary data.</text>
</comment>
<dbReference type="PANTHER" id="PTHR30272:SF8">
    <property type="entry name" value="3-HYDROXYDECANOYL-[ACYL-CARRIER-PROTEIN] DEHYDRATASE"/>
    <property type="match status" value="1"/>
</dbReference>
<keyword evidence="3" id="KW-1185">Reference proteome</keyword>
<organism evidence="2 3">
    <name type="scientific">Litoribrevibacter albus</name>
    <dbReference type="NCBI Taxonomy" id="1473156"/>
    <lineage>
        <taxon>Bacteria</taxon>
        <taxon>Pseudomonadati</taxon>
        <taxon>Pseudomonadota</taxon>
        <taxon>Gammaproteobacteria</taxon>
        <taxon>Oceanospirillales</taxon>
        <taxon>Oceanospirillaceae</taxon>
        <taxon>Litoribrevibacter</taxon>
    </lineage>
</organism>
<evidence type="ECO:0000256" key="1">
    <source>
        <dbReference type="ARBA" id="ARBA00023239"/>
    </source>
</evidence>
<dbReference type="AlphaFoldDB" id="A0AA37S8V9"/>
<dbReference type="InterPro" id="IPR029069">
    <property type="entry name" value="HotDog_dom_sf"/>
</dbReference>
<dbReference type="GO" id="GO:0016829">
    <property type="term" value="F:lyase activity"/>
    <property type="evidence" value="ECO:0007669"/>
    <property type="project" value="UniProtKB-KW"/>
</dbReference>